<reference evidence="2" key="1">
    <citation type="submission" date="2016-04" db="EMBL/GenBank/DDBJ databases">
        <authorList>
            <person name="Evans L.H."/>
            <person name="Alamgir A."/>
            <person name="Owens N."/>
            <person name="Weber N.D."/>
            <person name="Virtaneva K."/>
            <person name="Barbian K."/>
            <person name="Babar A."/>
            <person name="Rosenke K."/>
        </authorList>
    </citation>
    <scope>NUCLEOTIDE SEQUENCE</scope>
    <source>
        <strain evidence="2">86</strain>
    </source>
</reference>
<dbReference type="Gene3D" id="1.20.1330.10">
    <property type="entry name" value="f41 fragment of flagellin, N-terminal domain"/>
    <property type="match status" value="2"/>
</dbReference>
<evidence type="ECO:0000259" key="1">
    <source>
        <dbReference type="Pfam" id="PF00669"/>
    </source>
</evidence>
<dbReference type="InterPro" id="IPR013384">
    <property type="entry name" value="Flagell_FlgL"/>
</dbReference>
<organism evidence="2">
    <name type="scientific">uncultured delta proteobacterium</name>
    <dbReference type="NCBI Taxonomy" id="34034"/>
    <lineage>
        <taxon>Bacteria</taxon>
        <taxon>Deltaproteobacteria</taxon>
        <taxon>environmental samples</taxon>
    </lineage>
</organism>
<dbReference type="GO" id="GO:0071973">
    <property type="term" value="P:bacterial-type flagellum-dependent cell motility"/>
    <property type="evidence" value="ECO:0007669"/>
    <property type="project" value="InterPro"/>
</dbReference>
<keyword evidence="2" id="KW-0966">Cell projection</keyword>
<dbReference type="InterPro" id="IPR001492">
    <property type="entry name" value="Flagellin"/>
</dbReference>
<name>A0A212JLR6_9DELT</name>
<dbReference type="GO" id="GO:0009424">
    <property type="term" value="C:bacterial-type flagellum hook"/>
    <property type="evidence" value="ECO:0007669"/>
    <property type="project" value="InterPro"/>
</dbReference>
<dbReference type="Pfam" id="PF00669">
    <property type="entry name" value="Flagellin_N"/>
    <property type="match status" value="1"/>
</dbReference>
<dbReference type="AlphaFoldDB" id="A0A212JLR6"/>
<keyword evidence="2" id="KW-0282">Flagellum</keyword>
<dbReference type="PANTHER" id="PTHR42792:SF1">
    <property type="entry name" value="FLAGELLAR HOOK-ASSOCIATED PROTEIN 3"/>
    <property type="match status" value="1"/>
</dbReference>
<dbReference type="GO" id="GO:0005198">
    <property type="term" value="F:structural molecule activity"/>
    <property type="evidence" value="ECO:0007669"/>
    <property type="project" value="InterPro"/>
</dbReference>
<sequence>MRVSQRQMFSQYICEMNNSLSGLMDSNNQGSTGKKINRPSDDPANMARVMMYRESLSNIDRNKANISEATGWLNLADHGLMQVSDIISKIKALDLQGATSTVNADNRQQVATQLRALFGELLNVANTEYNGQHIFAGHKVENAAYVESLAVTSHQYEDPATPGTYIDLNRSVDFVTTGGTSSSVQIQFTESGTLDNQPAFIYSKDGGKTWQQGSWTTGTFEDPKYAGLYNTAGLMDCGGAMIEPVLKDYNGTWPQVVGVTTDMTDVNGIDYSSKESAGGTWLSVRPTAIYKGDDHDTQTTQQYGASVTGLKGEGSFARDVSVRVKSNDGNTIEYEYSLDNGSNWIKATAPAKGGTPPVHTAQLAIPGGYVSINPPTPAYPTPATNGFQGGQEFLVHPRRADINFEISSTQTITVNNVGKDIFGGLYQEPFTNYATTVGGVTATKSAADPNLFETVGKLIGYCELNDQNGIQRCMDELTECLKVVTTKLADVGGRENRLTVAFETASIRELSEDNARSSIEDVDTITLMTKLAQQQLAYNTVLKSSSMIMQMSLMNFI</sequence>
<evidence type="ECO:0000313" key="2">
    <source>
        <dbReference type="EMBL" id="SBW00383.1"/>
    </source>
</evidence>
<protein>
    <submittedName>
        <fullName evidence="2">Flagellar hook-associated protein 3</fullName>
    </submittedName>
</protein>
<keyword evidence="2" id="KW-0969">Cilium</keyword>
<gene>
    <name evidence="2" type="ORF">KL86DPRO_11774</name>
</gene>
<dbReference type="PANTHER" id="PTHR42792">
    <property type="entry name" value="FLAGELLIN"/>
    <property type="match status" value="1"/>
</dbReference>
<dbReference type="EMBL" id="FLUQ01000001">
    <property type="protein sequence ID" value="SBW00383.1"/>
    <property type="molecule type" value="Genomic_DNA"/>
</dbReference>
<accession>A0A212JLR6</accession>
<proteinExistence type="predicted"/>
<dbReference type="SUPFAM" id="SSF64518">
    <property type="entry name" value="Phase 1 flagellin"/>
    <property type="match status" value="1"/>
</dbReference>
<feature type="domain" description="Flagellin N-terminal" evidence="1">
    <location>
        <begin position="7"/>
        <end position="138"/>
    </location>
</feature>
<dbReference type="InterPro" id="IPR001029">
    <property type="entry name" value="Flagellin_N"/>
</dbReference>
<dbReference type="NCBIfam" id="TIGR02550">
    <property type="entry name" value="flagell_flgL"/>
    <property type="match status" value="1"/>
</dbReference>